<accession>A0AAD2ARI8</accession>
<feature type="compositionally biased region" description="Low complexity" evidence="1">
    <location>
        <begin position="22"/>
        <end position="33"/>
    </location>
</feature>
<feature type="region of interest" description="Disordered" evidence="1">
    <location>
        <begin position="87"/>
        <end position="110"/>
    </location>
</feature>
<evidence type="ECO:0000256" key="1">
    <source>
        <dbReference type="SAM" id="MobiDB-lite"/>
    </source>
</evidence>
<evidence type="ECO:0008006" key="7">
    <source>
        <dbReference type="Google" id="ProtNLM"/>
    </source>
</evidence>
<feature type="compositionally biased region" description="Polar residues" evidence="1">
    <location>
        <begin position="90"/>
        <end position="110"/>
    </location>
</feature>
<sequence length="110" mass="11325">MIDRMLLAAGVAAWFAAGPAAAQGFSGSAQPGAEPAAPKVGHHVGDATRALLKAQREGTYAGEPAPLRGDVAVLGYQRYLDSFAQPMPGLTQTQSGTRASTVNFVQQSGR</sequence>
<evidence type="ECO:0000313" key="6">
    <source>
        <dbReference type="Proteomes" id="UP001190452"/>
    </source>
</evidence>
<dbReference type="EMBL" id="CAUDKV010000008">
    <property type="protein sequence ID" value="CAJ0870228.1"/>
    <property type="molecule type" value="Genomic_DNA"/>
</dbReference>
<feature type="region of interest" description="Disordered" evidence="1">
    <location>
        <begin position="22"/>
        <end position="41"/>
    </location>
</feature>
<dbReference type="InterPro" id="IPR022053">
    <property type="entry name" value="DUF3613"/>
</dbReference>
<dbReference type="AlphaFoldDB" id="A0AAD2ARI8"/>
<dbReference type="RefSeq" id="WP_104564732.1">
    <property type="nucleotide sequence ID" value="NZ_CATVXE010000008.1"/>
</dbReference>
<keyword evidence="6" id="KW-1185">Reference proteome</keyword>
<evidence type="ECO:0000313" key="4">
    <source>
        <dbReference type="EMBL" id="CAJ0870228.1"/>
    </source>
</evidence>
<proteinExistence type="predicted"/>
<evidence type="ECO:0000256" key="2">
    <source>
        <dbReference type="SAM" id="SignalP"/>
    </source>
</evidence>
<feature type="chain" id="PRO_5041980512" description="DUF3613 domain-containing protein" evidence="2">
    <location>
        <begin position="23"/>
        <end position="110"/>
    </location>
</feature>
<evidence type="ECO:0000313" key="3">
    <source>
        <dbReference type="EMBL" id="CAJ0683329.1"/>
    </source>
</evidence>
<evidence type="ECO:0000313" key="5">
    <source>
        <dbReference type="Proteomes" id="UP001190002"/>
    </source>
</evidence>
<organism evidence="3 5">
    <name type="scientific">Ralstonia mannitolilytica</name>
    <dbReference type="NCBI Taxonomy" id="105219"/>
    <lineage>
        <taxon>Bacteria</taxon>
        <taxon>Pseudomonadati</taxon>
        <taxon>Pseudomonadota</taxon>
        <taxon>Betaproteobacteria</taxon>
        <taxon>Burkholderiales</taxon>
        <taxon>Burkholderiaceae</taxon>
        <taxon>Ralstonia</taxon>
    </lineage>
</organism>
<keyword evidence="2" id="KW-0732">Signal</keyword>
<dbReference type="EMBL" id="CATVXE010000008">
    <property type="protein sequence ID" value="CAJ0683329.1"/>
    <property type="molecule type" value="Genomic_DNA"/>
</dbReference>
<reference evidence="3 6" key="1">
    <citation type="submission" date="2023-07" db="EMBL/GenBank/DDBJ databases">
        <authorList>
            <person name="Peeters C."/>
        </authorList>
    </citation>
    <scope>NUCLEOTIDE SEQUENCE</scope>
    <source>
        <strain evidence="4 6">R-77569</strain>
        <strain evidence="3">R-77591</strain>
    </source>
</reference>
<name>A0AAD2ARI8_9RALS</name>
<feature type="signal peptide" evidence="2">
    <location>
        <begin position="1"/>
        <end position="22"/>
    </location>
</feature>
<protein>
    <recommendedName>
        <fullName evidence="7">DUF3613 domain-containing protein</fullName>
    </recommendedName>
</protein>
<dbReference type="Proteomes" id="UP001190452">
    <property type="component" value="Unassembled WGS sequence"/>
</dbReference>
<gene>
    <name evidence="4" type="ORF">R77569_02235</name>
    <name evidence="3" type="ORF">R77591_02259</name>
</gene>
<comment type="caution">
    <text evidence="3">The sequence shown here is derived from an EMBL/GenBank/DDBJ whole genome shotgun (WGS) entry which is preliminary data.</text>
</comment>
<dbReference type="Proteomes" id="UP001190002">
    <property type="component" value="Unassembled WGS sequence"/>
</dbReference>
<dbReference type="Pfam" id="PF12266">
    <property type="entry name" value="DUF3613"/>
    <property type="match status" value="1"/>
</dbReference>